<organism evidence="2 3">
    <name type="scientific">Azomonas macrocytogenes</name>
    <name type="common">Azotobacter macrocytogenes</name>
    <dbReference type="NCBI Taxonomy" id="69962"/>
    <lineage>
        <taxon>Bacteria</taxon>
        <taxon>Pseudomonadati</taxon>
        <taxon>Pseudomonadota</taxon>
        <taxon>Gammaproteobacteria</taxon>
        <taxon>Pseudomonadales</taxon>
        <taxon>Pseudomonadaceae</taxon>
        <taxon>Azomonas</taxon>
    </lineage>
</organism>
<dbReference type="Pfam" id="PF05449">
    <property type="entry name" value="Phage_holin_3_7"/>
    <property type="match status" value="1"/>
</dbReference>
<dbReference type="AlphaFoldDB" id="A0A839T674"/>
<dbReference type="EMBL" id="JACHXI010000011">
    <property type="protein sequence ID" value="MBB3103966.1"/>
    <property type="molecule type" value="Genomic_DNA"/>
</dbReference>
<protein>
    <submittedName>
        <fullName evidence="2">Ca2+/Na+ antiporter</fullName>
    </submittedName>
</protein>
<evidence type="ECO:0000313" key="3">
    <source>
        <dbReference type="Proteomes" id="UP000549250"/>
    </source>
</evidence>
<keyword evidence="3" id="KW-1185">Reference proteome</keyword>
<keyword evidence="1" id="KW-1133">Transmembrane helix</keyword>
<evidence type="ECO:0000313" key="2">
    <source>
        <dbReference type="EMBL" id="MBB3103966.1"/>
    </source>
</evidence>
<proteinExistence type="predicted"/>
<reference evidence="2 3" key="1">
    <citation type="submission" date="2020-08" db="EMBL/GenBank/DDBJ databases">
        <title>Genomic Encyclopedia of Type Strains, Phase III (KMG-III): the genomes of soil and plant-associated and newly described type strains.</title>
        <authorList>
            <person name="Whitman W."/>
        </authorList>
    </citation>
    <scope>NUCLEOTIDE SEQUENCE [LARGE SCALE GENOMIC DNA]</scope>
    <source>
        <strain evidence="2 3">CECT 4462</strain>
    </source>
</reference>
<feature type="transmembrane region" description="Helical" evidence="1">
    <location>
        <begin position="6"/>
        <end position="22"/>
    </location>
</feature>
<accession>A0A839T674</accession>
<comment type="caution">
    <text evidence="2">The sequence shown here is derived from an EMBL/GenBank/DDBJ whole genome shotgun (WGS) entry which is preliminary data.</text>
</comment>
<feature type="transmembrane region" description="Helical" evidence="1">
    <location>
        <begin position="58"/>
        <end position="75"/>
    </location>
</feature>
<keyword evidence="1" id="KW-0472">Membrane</keyword>
<dbReference type="RefSeq" id="WP_183166877.1">
    <property type="nucleotide sequence ID" value="NZ_JACHXI010000011.1"/>
</dbReference>
<sequence>MASLLTWITVVLGIVTFIRLLAYQRRGARFRCDVNIMAIMACITAAVEIRIGTFVVLVTAWLMIVMHTVLAIGLFKIRGNPAPVFGGS</sequence>
<gene>
    <name evidence="2" type="ORF">FHR87_002376</name>
</gene>
<dbReference type="InterPro" id="IPR008473">
    <property type="entry name" value="Phage_holin_3_7"/>
</dbReference>
<dbReference type="Proteomes" id="UP000549250">
    <property type="component" value="Unassembled WGS sequence"/>
</dbReference>
<keyword evidence="1" id="KW-0812">Transmembrane</keyword>
<name>A0A839T674_AZOMA</name>
<evidence type="ECO:0000256" key="1">
    <source>
        <dbReference type="SAM" id="Phobius"/>
    </source>
</evidence>